<dbReference type="GO" id="GO:0008965">
    <property type="term" value="F:phosphoenolpyruvate-protein phosphotransferase activity"/>
    <property type="evidence" value="ECO:0007669"/>
    <property type="project" value="UniProtKB-EC"/>
</dbReference>
<feature type="active site" description="Tele-phosphohistidine intermediate" evidence="18">
    <location>
        <position position="225"/>
    </location>
</feature>
<dbReference type="PIRSF" id="PIRSF000732">
    <property type="entry name" value="PTS_enzyme_I"/>
    <property type="match status" value="1"/>
</dbReference>
<dbReference type="InterPro" id="IPR036637">
    <property type="entry name" value="Phosphohistidine_dom_sf"/>
</dbReference>
<dbReference type="Pfam" id="PF05524">
    <property type="entry name" value="PEP-utilisers_N"/>
    <property type="match status" value="1"/>
</dbReference>
<keyword evidence="26" id="KW-1185">Reference proteome</keyword>
<evidence type="ECO:0000256" key="10">
    <source>
        <dbReference type="ARBA" id="ARBA00022597"/>
    </source>
</evidence>
<dbReference type="InterPro" id="IPR008731">
    <property type="entry name" value="PTS_EIN"/>
</dbReference>
<dbReference type="EMBL" id="AP018786">
    <property type="protein sequence ID" value="BBF22281.1"/>
    <property type="molecule type" value="Genomic_DNA"/>
</dbReference>
<keyword evidence="14 17" id="KW-0418">Kinase</keyword>
<evidence type="ECO:0000256" key="8">
    <source>
        <dbReference type="ARBA" id="ARBA00022448"/>
    </source>
</evidence>
<evidence type="ECO:0000256" key="13">
    <source>
        <dbReference type="ARBA" id="ARBA00022723"/>
    </source>
</evidence>
<feature type="binding site" evidence="19">
    <location>
        <position position="508"/>
    </location>
    <ligand>
        <name>phosphoenolpyruvate</name>
        <dbReference type="ChEBI" id="CHEBI:58702"/>
    </ligand>
</feature>
<keyword evidence="12 17" id="KW-0598">Phosphotransferase system</keyword>
<dbReference type="Pfam" id="PF00391">
    <property type="entry name" value="PEP-utilizers"/>
    <property type="match status" value="1"/>
</dbReference>
<dbReference type="RefSeq" id="WP_120175939.1">
    <property type="nucleotide sequence ID" value="NZ_AP018786.1"/>
</dbReference>
<dbReference type="PANTHER" id="PTHR46244:SF3">
    <property type="entry name" value="PHOSPHOENOLPYRUVATE-PROTEIN PHOSPHOTRANSFERASE"/>
    <property type="match status" value="1"/>
</dbReference>
<evidence type="ECO:0000256" key="19">
    <source>
        <dbReference type="PIRSR" id="PIRSR000732-2"/>
    </source>
</evidence>
<evidence type="ECO:0000256" key="14">
    <source>
        <dbReference type="ARBA" id="ARBA00022777"/>
    </source>
</evidence>
<dbReference type="InterPro" id="IPR024692">
    <property type="entry name" value="PTS_EI"/>
</dbReference>
<gene>
    <name evidence="25" type="primary">ptsI</name>
    <name evidence="25" type="ORF">SUTMEG_01720</name>
</gene>
<dbReference type="InterPro" id="IPR036618">
    <property type="entry name" value="PtsI_HPr-bd_sf"/>
</dbReference>
<feature type="active site" description="Proton donor" evidence="18">
    <location>
        <position position="545"/>
    </location>
</feature>
<dbReference type="KEGG" id="sutt:SUTMEG_01720"/>
<dbReference type="InterPro" id="IPR015813">
    <property type="entry name" value="Pyrv/PenolPyrv_kinase-like_dom"/>
</dbReference>
<dbReference type="OrthoDB" id="9765468at2"/>
<evidence type="ECO:0000256" key="11">
    <source>
        <dbReference type="ARBA" id="ARBA00022679"/>
    </source>
</evidence>
<dbReference type="Pfam" id="PF02896">
    <property type="entry name" value="PEP-utilizers_C"/>
    <property type="match status" value="1"/>
</dbReference>
<feature type="domain" description="Phosphotransferase system enzyme I N-terminal" evidence="24">
    <location>
        <begin position="32"/>
        <end position="155"/>
    </location>
</feature>
<dbReference type="Gene3D" id="3.20.20.60">
    <property type="entry name" value="Phosphoenolpyruvate-binding domains"/>
    <property type="match status" value="1"/>
</dbReference>
<evidence type="ECO:0000256" key="1">
    <source>
        <dbReference type="ARBA" id="ARBA00000683"/>
    </source>
</evidence>
<keyword evidence="10 17" id="KW-0762">Sugar transport</keyword>
<evidence type="ECO:0000313" key="26">
    <source>
        <dbReference type="Proteomes" id="UP000271003"/>
    </source>
</evidence>
<feature type="binding site" evidence="20">
    <location>
        <position position="474"/>
    </location>
    <ligand>
        <name>Mg(2+)</name>
        <dbReference type="ChEBI" id="CHEBI:18420"/>
    </ligand>
</feature>
<evidence type="ECO:0000256" key="16">
    <source>
        <dbReference type="ARBA" id="ARBA00033235"/>
    </source>
</evidence>
<evidence type="ECO:0000256" key="2">
    <source>
        <dbReference type="ARBA" id="ARBA00001946"/>
    </source>
</evidence>
<dbReference type="AlphaFoldDB" id="A0A2Z6I738"/>
<evidence type="ECO:0000256" key="6">
    <source>
        <dbReference type="ARBA" id="ARBA00012232"/>
    </source>
</evidence>
<dbReference type="InterPro" id="IPR006318">
    <property type="entry name" value="PTS_EI-like"/>
</dbReference>
<dbReference type="SUPFAM" id="SSF47831">
    <property type="entry name" value="Enzyme I of the PEP:sugar phosphotransferase system HPr-binding (sub)domain"/>
    <property type="match status" value="1"/>
</dbReference>
<dbReference type="EC" id="2.7.3.9" evidence="6 17"/>
<feature type="binding site" evidence="19">
    <location>
        <position position="332"/>
    </location>
    <ligand>
        <name>phosphoenolpyruvate</name>
        <dbReference type="ChEBI" id="CHEBI:58702"/>
    </ligand>
</feature>
<comment type="subcellular location">
    <subcellularLocation>
        <location evidence="4 17">Cytoplasm</location>
    </subcellularLocation>
</comment>
<dbReference type="Gene3D" id="1.10.274.10">
    <property type="entry name" value="PtsI, HPr-binding domain"/>
    <property type="match status" value="1"/>
</dbReference>
<dbReference type="Proteomes" id="UP000271003">
    <property type="component" value="Chromosome"/>
</dbReference>
<proteinExistence type="inferred from homology"/>
<dbReference type="NCBIfam" id="TIGR01417">
    <property type="entry name" value="PTS_I_fam"/>
    <property type="match status" value="1"/>
</dbReference>
<name>A0A2Z6I738_9BURK</name>
<keyword evidence="15 17" id="KW-0460">Magnesium</keyword>
<dbReference type="PRINTS" id="PR01736">
    <property type="entry name" value="PHPHTRNFRASE"/>
</dbReference>
<feature type="binding site" evidence="19">
    <location>
        <position position="368"/>
    </location>
    <ligand>
        <name>phosphoenolpyruvate</name>
        <dbReference type="ChEBI" id="CHEBI:58702"/>
    </ligand>
</feature>
<evidence type="ECO:0000259" key="24">
    <source>
        <dbReference type="Pfam" id="PF05524"/>
    </source>
</evidence>
<dbReference type="Gene3D" id="3.50.30.10">
    <property type="entry name" value="Phosphohistidine domain"/>
    <property type="match status" value="1"/>
</dbReference>
<evidence type="ECO:0000256" key="3">
    <source>
        <dbReference type="ARBA" id="ARBA00002728"/>
    </source>
</evidence>
<reference evidence="25 26" key="1">
    <citation type="journal article" date="2018" name="Int. J. Syst. Evol. Microbiol.">
        <title>Mesosutterella multiformis gen. nov., sp. nov., a member of the family Sutterellaceae and Sutterella megalosphaeroides sp. nov., isolated from human faeces.</title>
        <authorList>
            <person name="Sakamoto M."/>
            <person name="Ikeyama N."/>
            <person name="Kunihiro T."/>
            <person name="Iino T."/>
            <person name="Yuki M."/>
            <person name="Ohkuma M."/>
        </authorList>
    </citation>
    <scope>NUCLEOTIDE SEQUENCE [LARGE SCALE GENOMIC DNA]</scope>
    <source>
        <strain evidence="25 26">6FBBBH3</strain>
    </source>
</reference>
<feature type="region of interest" description="Disordered" evidence="21">
    <location>
        <begin position="1"/>
        <end position="24"/>
    </location>
</feature>
<comment type="function">
    <text evidence="3 17">General (non sugar-specific) component of the phosphoenolpyruvate-dependent sugar phosphotransferase system (sugar PTS). This major carbohydrate active-transport system catalyzes the phosphorylation of incoming sugar substrates concomitantly with their translocation across the cell membrane. Enzyme I transfers the phosphoryl group from phosphoenolpyruvate (PEP) to the phosphoryl carrier protein (HPr).</text>
</comment>
<dbReference type="InterPro" id="IPR023151">
    <property type="entry name" value="PEP_util_CS"/>
</dbReference>
<keyword evidence="9 17" id="KW-0963">Cytoplasm</keyword>
<feature type="binding site" evidence="19">
    <location>
        <begin position="497"/>
        <end position="498"/>
    </location>
    <ligand>
        <name>phosphoenolpyruvate</name>
        <dbReference type="ChEBI" id="CHEBI:58702"/>
    </ligand>
</feature>
<comment type="similarity">
    <text evidence="5 17">Belongs to the PEP-utilizing enzyme family.</text>
</comment>
<evidence type="ECO:0000259" key="23">
    <source>
        <dbReference type="Pfam" id="PF02896"/>
    </source>
</evidence>
<evidence type="ECO:0000313" key="25">
    <source>
        <dbReference type="EMBL" id="BBF22281.1"/>
    </source>
</evidence>
<dbReference type="GO" id="GO:0046872">
    <property type="term" value="F:metal ion binding"/>
    <property type="evidence" value="ECO:0007669"/>
    <property type="project" value="UniProtKB-KW"/>
</dbReference>
<evidence type="ECO:0000256" key="7">
    <source>
        <dbReference type="ARBA" id="ARBA00016544"/>
    </source>
</evidence>
<evidence type="ECO:0000259" key="22">
    <source>
        <dbReference type="Pfam" id="PF00391"/>
    </source>
</evidence>
<evidence type="ECO:0000256" key="12">
    <source>
        <dbReference type="ARBA" id="ARBA00022683"/>
    </source>
</evidence>
<comment type="cofactor">
    <cofactor evidence="2 17 20">
        <name>Mg(2+)</name>
        <dbReference type="ChEBI" id="CHEBI:18420"/>
    </cofactor>
</comment>
<dbReference type="InterPro" id="IPR000121">
    <property type="entry name" value="PEP_util_C"/>
</dbReference>
<feature type="domain" description="PEP-utilising enzyme mobile" evidence="22">
    <location>
        <begin position="187"/>
        <end position="260"/>
    </location>
</feature>
<dbReference type="PROSITE" id="PS00742">
    <property type="entry name" value="PEP_ENZYMES_2"/>
    <property type="match status" value="1"/>
</dbReference>
<feature type="binding site" evidence="20">
    <location>
        <position position="498"/>
    </location>
    <ligand>
        <name>Mg(2+)</name>
        <dbReference type="ChEBI" id="CHEBI:18420"/>
    </ligand>
</feature>
<dbReference type="GO" id="GO:0005737">
    <property type="term" value="C:cytoplasm"/>
    <property type="evidence" value="ECO:0007669"/>
    <property type="project" value="UniProtKB-SubCell"/>
</dbReference>
<keyword evidence="25" id="KW-0670">Pyruvate</keyword>
<keyword evidence="8 17" id="KW-0813">Transport</keyword>
<protein>
    <recommendedName>
        <fullName evidence="7 17">Phosphoenolpyruvate-protein phosphotransferase</fullName>
        <ecNumber evidence="6 17">2.7.3.9</ecNumber>
    </recommendedName>
    <alternativeName>
        <fullName evidence="16 17">Phosphotransferase system, enzyme I</fullName>
    </alternativeName>
</protein>
<keyword evidence="11 17" id="KW-0808">Transferase</keyword>
<evidence type="ECO:0000256" key="20">
    <source>
        <dbReference type="PIRSR" id="PIRSR000732-3"/>
    </source>
</evidence>
<evidence type="ECO:0000256" key="17">
    <source>
        <dbReference type="PIRNR" id="PIRNR000732"/>
    </source>
</evidence>
<keyword evidence="13 17" id="KW-0479">Metal-binding</keyword>
<evidence type="ECO:0000256" key="5">
    <source>
        <dbReference type="ARBA" id="ARBA00007837"/>
    </source>
</evidence>
<dbReference type="InterPro" id="IPR040442">
    <property type="entry name" value="Pyrv_kinase-like_dom_sf"/>
</dbReference>
<dbReference type="SUPFAM" id="SSF52009">
    <property type="entry name" value="Phosphohistidine domain"/>
    <property type="match status" value="1"/>
</dbReference>
<evidence type="ECO:0000256" key="4">
    <source>
        <dbReference type="ARBA" id="ARBA00004496"/>
    </source>
</evidence>
<dbReference type="GO" id="GO:0009401">
    <property type="term" value="P:phosphoenolpyruvate-dependent sugar phosphotransferase system"/>
    <property type="evidence" value="ECO:0007669"/>
    <property type="project" value="UniProtKB-KW"/>
</dbReference>
<comment type="catalytic activity">
    <reaction evidence="1 17">
        <text>L-histidyl-[protein] + phosphoenolpyruvate = N(pros)-phospho-L-histidyl-[protein] + pyruvate</text>
        <dbReference type="Rhea" id="RHEA:23880"/>
        <dbReference type="Rhea" id="RHEA-COMP:9745"/>
        <dbReference type="Rhea" id="RHEA-COMP:9746"/>
        <dbReference type="ChEBI" id="CHEBI:15361"/>
        <dbReference type="ChEBI" id="CHEBI:29979"/>
        <dbReference type="ChEBI" id="CHEBI:58702"/>
        <dbReference type="ChEBI" id="CHEBI:64837"/>
        <dbReference type="EC" id="2.7.3.9"/>
    </reaction>
</comment>
<evidence type="ECO:0000256" key="9">
    <source>
        <dbReference type="ARBA" id="ARBA00022490"/>
    </source>
</evidence>
<organism evidence="25 26">
    <name type="scientific">Sutterella megalosphaeroides</name>
    <dbReference type="NCBI Taxonomy" id="2494234"/>
    <lineage>
        <taxon>Bacteria</taxon>
        <taxon>Pseudomonadati</taxon>
        <taxon>Pseudomonadota</taxon>
        <taxon>Betaproteobacteria</taxon>
        <taxon>Burkholderiales</taxon>
        <taxon>Sutterellaceae</taxon>
        <taxon>Sutterella</taxon>
    </lineage>
</organism>
<dbReference type="PANTHER" id="PTHR46244">
    <property type="entry name" value="PHOSPHOENOLPYRUVATE-PROTEIN PHOSPHOTRANSFERASE"/>
    <property type="match status" value="1"/>
</dbReference>
<dbReference type="InterPro" id="IPR050499">
    <property type="entry name" value="PEP-utilizing_PTS_enzyme"/>
</dbReference>
<accession>A0A2Z6I738</accession>
<evidence type="ECO:0000256" key="21">
    <source>
        <dbReference type="SAM" id="MobiDB-lite"/>
    </source>
</evidence>
<sequence>MSEPLTVAPEGVVDESPQPAVEPSSPPAFLAGLSAYPGMSCGTVLLFSSADLEVPQFFIDKTAVRGECQRLRMAISAVDKQLTALADRLEDEEMPAEASTFVDVHRMILKDPTLLNDTLDIIRSKLVNAEWALSLRLEQTRREFDQIDDAYLRERVKDIAHVVQRVQRLLAGRRSDASLEDVETVADKVILVVDQLDPTDMLQLRERDDLDIVGIVLEEGSITSHAAILAHGFEIPTLVGVTGAREELHNGQRVLVNADENRLELAPTAEQAKAARLRMRELKRQKRNLVKLKGVSAATTDGTGVTLLANIALPDDLPDAHKAGAEGIGLFRTEFLFLNRSDLPSEDEQYEAYLRVIRSMKGKPVTIRTADLGADKALSPEAMALLGDADREEFNPSLGLRGLRFTFAYPQLLRTQLRAILRASSAGPVRILLPMVTSPTDVKRARDLIDEAKRELDEAGERYGTGIEVGGMVEVPAAVAMIRDLIPVLDFFSVGTNDLVQYTLATDRANAAVSEYYDECHPAVLRFIAEAARRVCGAGKEISVCGEMAGRPDLTDFFLGLGCRTLSMDASSIPTVKARILRIDIEDAETFAGRLLRRRTSESVRKAVEDHQAQYLSAQNQETAQ</sequence>
<dbReference type="SUPFAM" id="SSF51621">
    <property type="entry name" value="Phosphoenolpyruvate/pyruvate domain"/>
    <property type="match status" value="1"/>
</dbReference>
<dbReference type="InterPro" id="IPR008279">
    <property type="entry name" value="PEP-util_enz_mobile_dom"/>
</dbReference>
<evidence type="ECO:0000256" key="15">
    <source>
        <dbReference type="ARBA" id="ARBA00022842"/>
    </source>
</evidence>
<evidence type="ECO:0000256" key="18">
    <source>
        <dbReference type="PIRSR" id="PIRSR000732-1"/>
    </source>
</evidence>
<feature type="domain" description="PEP-utilising enzyme C-terminal" evidence="23">
    <location>
        <begin position="290"/>
        <end position="584"/>
    </location>
</feature>
<dbReference type="GO" id="GO:0016301">
    <property type="term" value="F:kinase activity"/>
    <property type="evidence" value="ECO:0007669"/>
    <property type="project" value="UniProtKB-KW"/>
</dbReference>